<name>A0A6M8U6B3_9GAMM</name>
<evidence type="ECO:0000259" key="5">
    <source>
        <dbReference type="PROSITE" id="PS51208"/>
    </source>
</evidence>
<dbReference type="InterPro" id="IPR036514">
    <property type="entry name" value="SGNH_hydro_sf"/>
</dbReference>
<dbReference type="EMBL" id="CP054212">
    <property type="protein sequence ID" value="QKJ85034.1"/>
    <property type="molecule type" value="Genomic_DNA"/>
</dbReference>
<sequence>MLQKRQCKGHPFSVITVLVVGYLYGAPPAFGWDQLYVFGDSLSDSGNNGRYTWDGSRHPLYDDVLAQKIHQTLTPSDEGGTNYAAGGAVAVPALNPEDNTQQQVQTYLAQHDGQADANGLYVHWIGGNDLAAAALNPAGATEIVNGSAFAAASQVKTLMAAGADTIIVPTVPNVGATPALLEAVIQSGLAPVASNALAAAFQALDAHATLNANQRQQAIHDALYAAAGSATAIPTLRQAIARQLITAWESASQNAAALTDRYNQQEDQQLALLNGNIVRVDINRLFNEVIADPALYGLSNTAGMACPPGVSASDCGESTPGFSHAQAFLFADRLHPGPATHQLIGDYIQSVLDAPAQVVALNQATLAMSRDVRNTLDSRLQQQRHDARAVGDVTIYGGYAGQHDDYTANLAAADGDATTHNLSLGVDYRLTEAWLIGALVSGSNDSQRPTPDYQYKMRGWLVSAYSELALFENGYVNADVHFASVNYDDIRRRIQLGPAIRSETGDTEGKQIGARVTAGWDFPLSPALRTGPVAQYALDYSNVSGYSENGSSSTAMRFNDQTAHSQIGALGWRFDSQLGWVNPWAEVSYNHQFGDNVWRTSGGLKSTATSFTRDTAEQDTNWVDVTLGAHVPLGETMAAFASVSQTGGLSSGEQFMYNLGVSAKF</sequence>
<dbReference type="SUPFAM" id="SSF52266">
    <property type="entry name" value="SGNH hydrolase"/>
    <property type="match status" value="1"/>
</dbReference>
<proteinExistence type="inferred from homology"/>
<dbReference type="SMART" id="SM00869">
    <property type="entry name" value="Autotransporter"/>
    <property type="match status" value="1"/>
</dbReference>
<dbReference type="SUPFAM" id="SSF103515">
    <property type="entry name" value="Autotransporter"/>
    <property type="match status" value="1"/>
</dbReference>
<dbReference type="PROSITE" id="PS51208">
    <property type="entry name" value="AUTOTRANSPORTER"/>
    <property type="match status" value="1"/>
</dbReference>
<evidence type="ECO:0000313" key="6">
    <source>
        <dbReference type="EMBL" id="QKJ85034.1"/>
    </source>
</evidence>
<evidence type="ECO:0000256" key="2">
    <source>
        <dbReference type="ARBA" id="ARBA00022729"/>
    </source>
</evidence>
<organism evidence="6 7">
    <name type="scientific">Paramixta manurensis</name>
    <dbReference type="NCBI Taxonomy" id="2740817"/>
    <lineage>
        <taxon>Bacteria</taxon>
        <taxon>Pseudomonadati</taxon>
        <taxon>Pseudomonadota</taxon>
        <taxon>Gammaproteobacteria</taxon>
        <taxon>Enterobacterales</taxon>
        <taxon>Erwiniaceae</taxon>
        <taxon>Paramixta</taxon>
    </lineage>
</organism>
<dbReference type="InterPro" id="IPR051058">
    <property type="entry name" value="GDSL_Est/Lipase"/>
</dbReference>
<evidence type="ECO:0000256" key="4">
    <source>
        <dbReference type="PIRSR" id="PIRSR037375-1"/>
    </source>
</evidence>
<dbReference type="InterPro" id="IPR005546">
    <property type="entry name" value="Autotransporte_beta"/>
</dbReference>
<comment type="similarity">
    <text evidence="1">Belongs to the 'GDSL' lipolytic enzyme family.</text>
</comment>
<reference evidence="6 7" key="1">
    <citation type="submission" date="2020-06" db="EMBL/GenBank/DDBJ databases">
        <title>Genome sequence of Paramixta manurensis strain PD-1.</title>
        <authorList>
            <person name="Lee C.W."/>
            <person name="Kim J."/>
        </authorList>
    </citation>
    <scope>NUCLEOTIDE SEQUENCE [LARGE SCALE GENOMIC DNA]</scope>
    <source>
        <strain evidence="6 7">PD-1</strain>
    </source>
</reference>
<dbReference type="Pfam" id="PF00657">
    <property type="entry name" value="Lipase_GDSL"/>
    <property type="match status" value="1"/>
</dbReference>
<dbReference type="KEGG" id="pmak:PMPD1_0045"/>
<feature type="domain" description="Autotransporter" evidence="5">
    <location>
        <begin position="388"/>
        <end position="665"/>
    </location>
</feature>
<dbReference type="GO" id="GO:0016788">
    <property type="term" value="F:hydrolase activity, acting on ester bonds"/>
    <property type="evidence" value="ECO:0007669"/>
    <property type="project" value="InterPro"/>
</dbReference>
<evidence type="ECO:0000313" key="7">
    <source>
        <dbReference type="Proteomes" id="UP000505325"/>
    </source>
</evidence>
<dbReference type="InterPro" id="IPR001087">
    <property type="entry name" value="GDSL"/>
</dbReference>
<dbReference type="PANTHER" id="PTHR45648:SF22">
    <property type="entry name" value="GDSL LIPASE_ACYLHYDROLASE FAMILY PROTEIN (AFU_ORTHOLOGUE AFUA_4G14700)"/>
    <property type="match status" value="1"/>
</dbReference>
<dbReference type="AlphaFoldDB" id="A0A6M8U6B3"/>
<keyword evidence="2" id="KW-0732">Signal</keyword>
<evidence type="ECO:0000256" key="3">
    <source>
        <dbReference type="ARBA" id="ARBA00022801"/>
    </source>
</evidence>
<dbReference type="InterPro" id="IPR017186">
    <property type="entry name" value="Lipase_autotranspt_EstA"/>
</dbReference>
<dbReference type="Gene3D" id="2.40.128.130">
    <property type="entry name" value="Autotransporter beta-domain"/>
    <property type="match status" value="1"/>
</dbReference>
<evidence type="ECO:0000256" key="1">
    <source>
        <dbReference type="ARBA" id="ARBA00008668"/>
    </source>
</evidence>
<accession>A0A6M8U6B3</accession>
<feature type="active site" description="Nucleophile" evidence="4">
    <location>
        <position position="41"/>
    </location>
</feature>
<keyword evidence="3" id="KW-0378">Hydrolase</keyword>
<dbReference type="InterPro" id="IPR036709">
    <property type="entry name" value="Autotransporte_beta_dom_sf"/>
</dbReference>
<keyword evidence="7" id="KW-1185">Reference proteome</keyword>
<protein>
    <submittedName>
        <fullName evidence="6">Lipase</fullName>
    </submittedName>
</protein>
<feature type="active site" evidence="4">
    <location>
        <position position="332"/>
    </location>
</feature>
<dbReference type="PIRSF" id="PIRSF037375">
    <property type="entry name" value="Autotrns_EstA"/>
    <property type="match status" value="1"/>
</dbReference>
<dbReference type="PANTHER" id="PTHR45648">
    <property type="entry name" value="GDSL LIPASE/ACYLHYDROLASE FAMILY PROTEIN (AFU_ORTHOLOGUE AFUA_4G14700)"/>
    <property type="match status" value="1"/>
</dbReference>
<gene>
    <name evidence="6" type="ORF">PMPD1_0045</name>
</gene>
<feature type="active site" evidence="4">
    <location>
        <position position="335"/>
    </location>
</feature>
<dbReference type="Proteomes" id="UP000505325">
    <property type="component" value="Chromosome"/>
</dbReference>
<dbReference type="Pfam" id="PF03797">
    <property type="entry name" value="Autotransporter"/>
    <property type="match status" value="1"/>
</dbReference>
<dbReference type="RefSeq" id="WP_173632167.1">
    <property type="nucleotide sequence ID" value="NZ_CP054212.1"/>
</dbReference>
<dbReference type="Gene3D" id="3.40.50.1110">
    <property type="entry name" value="SGNH hydrolase"/>
    <property type="match status" value="1"/>
</dbReference>